<feature type="compositionally biased region" description="Polar residues" evidence="7">
    <location>
        <begin position="1268"/>
        <end position="1279"/>
    </location>
</feature>
<evidence type="ECO:0000313" key="10">
    <source>
        <dbReference type="Proteomes" id="UP000005239"/>
    </source>
</evidence>
<evidence type="ECO:0000256" key="1">
    <source>
        <dbReference type="ARBA" id="ARBA00004141"/>
    </source>
</evidence>
<feature type="transmembrane region" description="Helical" evidence="8">
    <location>
        <begin position="2360"/>
        <end position="2381"/>
    </location>
</feature>
<accession>A0A2A6CC82</accession>
<dbReference type="Pfam" id="PF12698">
    <property type="entry name" value="ABC2_membrane_3"/>
    <property type="match status" value="2"/>
</dbReference>
<feature type="transmembrane region" description="Helical" evidence="8">
    <location>
        <begin position="1319"/>
        <end position="1340"/>
    </location>
</feature>
<dbReference type="InterPro" id="IPR003439">
    <property type="entry name" value="ABC_transporter-like_ATP-bd"/>
</dbReference>
<dbReference type="GO" id="GO:0042626">
    <property type="term" value="F:ATPase-coupled transmembrane transporter activity"/>
    <property type="evidence" value="ECO:0000318"/>
    <property type="project" value="GO_Central"/>
</dbReference>
<feature type="transmembrane region" description="Helical" evidence="8">
    <location>
        <begin position="24"/>
        <end position="43"/>
    </location>
</feature>
<name>A0A2A6CC82_PRIPA</name>
<dbReference type="InterPro" id="IPR036397">
    <property type="entry name" value="RNaseH_sf"/>
</dbReference>
<dbReference type="GO" id="GO:0016020">
    <property type="term" value="C:membrane"/>
    <property type="evidence" value="ECO:0007669"/>
    <property type="project" value="UniProtKB-SubCell"/>
</dbReference>
<keyword evidence="2 8" id="KW-0812">Transmembrane</keyword>
<feature type="transmembrane region" description="Helical" evidence="8">
    <location>
        <begin position="652"/>
        <end position="674"/>
    </location>
</feature>
<feature type="transmembrane region" description="Helical" evidence="8">
    <location>
        <begin position="2749"/>
        <end position="2771"/>
    </location>
</feature>
<dbReference type="InterPro" id="IPR056264">
    <property type="entry name" value="R2_ABCA1-4-like"/>
</dbReference>
<dbReference type="PANTHER" id="PTHR19229:SF260">
    <property type="entry name" value="ABC TRANSPORTER DOMAIN-CONTAINING PROTEIN"/>
    <property type="match status" value="1"/>
</dbReference>
<dbReference type="Pfam" id="PF13304">
    <property type="entry name" value="AAA_21"/>
    <property type="match status" value="1"/>
</dbReference>
<evidence type="ECO:0000256" key="7">
    <source>
        <dbReference type="SAM" id="MobiDB-lite"/>
    </source>
</evidence>
<feature type="transmembrane region" description="Helical" evidence="8">
    <location>
        <begin position="2303"/>
        <end position="2320"/>
    </location>
</feature>
<feature type="region of interest" description="Disordered" evidence="7">
    <location>
        <begin position="1268"/>
        <end position="1302"/>
    </location>
</feature>
<keyword evidence="10" id="KW-1185">Reference proteome</keyword>
<dbReference type="GO" id="GO:0005319">
    <property type="term" value="F:lipid transporter activity"/>
    <property type="evidence" value="ECO:0000318"/>
    <property type="project" value="GO_Central"/>
</dbReference>
<dbReference type="Proteomes" id="UP000005239">
    <property type="component" value="Unassembled WGS sequence"/>
</dbReference>
<dbReference type="OrthoDB" id="10255969at2759"/>
<proteinExistence type="predicted"/>
<feature type="transmembrane region" description="Helical" evidence="8">
    <location>
        <begin position="728"/>
        <end position="749"/>
    </location>
</feature>
<feature type="transmembrane region" description="Helical" evidence="8">
    <location>
        <begin position="2236"/>
        <end position="2255"/>
    </location>
</feature>
<feature type="transmembrane region" description="Helical" evidence="8">
    <location>
        <begin position="2261"/>
        <end position="2282"/>
    </location>
</feature>
<evidence type="ECO:0000256" key="8">
    <source>
        <dbReference type="SAM" id="Phobius"/>
    </source>
</evidence>
<accession>A0A8R1YJU9</accession>
<dbReference type="GO" id="GO:0016887">
    <property type="term" value="F:ATP hydrolysis activity"/>
    <property type="evidence" value="ECO:0007669"/>
    <property type="project" value="InterPro"/>
</dbReference>
<keyword evidence="3" id="KW-0547">Nucleotide-binding</keyword>
<dbReference type="PANTHER" id="PTHR19229">
    <property type="entry name" value="ATP-BINDING CASSETTE TRANSPORTER SUBFAMILY A ABCA"/>
    <property type="match status" value="1"/>
</dbReference>
<keyword evidence="4" id="KW-0067">ATP-binding</keyword>
<dbReference type="GO" id="GO:0006869">
    <property type="term" value="P:lipid transport"/>
    <property type="evidence" value="ECO:0000318"/>
    <property type="project" value="GO_Central"/>
</dbReference>
<dbReference type="InterPro" id="IPR013525">
    <property type="entry name" value="ABC2_TM"/>
</dbReference>
<feature type="transmembrane region" description="Helical" evidence="8">
    <location>
        <begin position="1719"/>
        <end position="1741"/>
    </location>
</feature>
<dbReference type="CDD" id="cd03263">
    <property type="entry name" value="ABC_subfamily_A"/>
    <property type="match status" value="1"/>
</dbReference>
<organism evidence="9 10">
    <name type="scientific">Pristionchus pacificus</name>
    <name type="common">Parasitic nematode worm</name>
    <dbReference type="NCBI Taxonomy" id="54126"/>
    <lineage>
        <taxon>Eukaryota</taxon>
        <taxon>Metazoa</taxon>
        <taxon>Ecdysozoa</taxon>
        <taxon>Nematoda</taxon>
        <taxon>Chromadorea</taxon>
        <taxon>Rhabditida</taxon>
        <taxon>Rhabditina</taxon>
        <taxon>Diplogasteromorpha</taxon>
        <taxon>Diplogasteroidea</taxon>
        <taxon>Neodiplogasteridae</taxon>
        <taxon>Pristionchus</taxon>
    </lineage>
</organism>
<dbReference type="GO" id="GO:0140359">
    <property type="term" value="F:ABC-type transporter activity"/>
    <property type="evidence" value="ECO:0007669"/>
    <property type="project" value="InterPro"/>
</dbReference>
<feature type="transmembrane region" description="Helical" evidence="8">
    <location>
        <begin position="788"/>
        <end position="807"/>
    </location>
</feature>
<evidence type="ECO:0000256" key="6">
    <source>
        <dbReference type="ARBA" id="ARBA00023136"/>
    </source>
</evidence>
<dbReference type="Pfam" id="PF23321">
    <property type="entry name" value="R1_ABCA1"/>
    <property type="match status" value="1"/>
</dbReference>
<feature type="transmembrane region" description="Helical" evidence="8">
    <location>
        <begin position="2207"/>
        <end position="2224"/>
    </location>
</feature>
<dbReference type="InterPro" id="IPR017871">
    <property type="entry name" value="ABC_transporter-like_CS"/>
</dbReference>
<gene>
    <name evidence="9" type="primary">WBGene00112567</name>
</gene>
<comment type="subcellular location">
    <subcellularLocation>
        <location evidence="1">Membrane</location>
        <topology evidence="1">Multi-pass membrane protein</topology>
    </subcellularLocation>
</comment>
<evidence type="ECO:0000313" key="9">
    <source>
        <dbReference type="EnsemblMetazoa" id="PPA23013.1"/>
    </source>
</evidence>
<dbReference type="EnsemblMetazoa" id="PPA23013.1">
    <property type="protein sequence ID" value="PPA23013.1"/>
    <property type="gene ID" value="WBGene00112567"/>
</dbReference>
<dbReference type="PROSITE" id="PS50893">
    <property type="entry name" value="ABC_TRANSPORTER_2"/>
    <property type="match status" value="2"/>
</dbReference>
<evidence type="ECO:0000256" key="4">
    <source>
        <dbReference type="ARBA" id="ARBA00022840"/>
    </source>
</evidence>
<dbReference type="PROSITE" id="PS00211">
    <property type="entry name" value="ABC_TRANSPORTER_1"/>
    <property type="match status" value="2"/>
</dbReference>
<evidence type="ECO:0000256" key="5">
    <source>
        <dbReference type="ARBA" id="ARBA00022989"/>
    </source>
</evidence>
<feature type="transmembrane region" description="Helical" evidence="8">
    <location>
        <begin position="756"/>
        <end position="776"/>
    </location>
</feature>
<dbReference type="Gene3D" id="3.40.50.300">
    <property type="entry name" value="P-loop containing nucleotide triphosphate hydrolases"/>
    <property type="match status" value="3"/>
</dbReference>
<dbReference type="SUPFAM" id="SSF52540">
    <property type="entry name" value="P-loop containing nucleoside triphosphate hydrolases"/>
    <property type="match status" value="2"/>
</dbReference>
<dbReference type="Pfam" id="PF00005">
    <property type="entry name" value="ABC_tran"/>
    <property type="match status" value="2"/>
</dbReference>
<feature type="transmembrane region" description="Helical" evidence="8">
    <location>
        <begin position="828"/>
        <end position="851"/>
    </location>
</feature>
<reference evidence="9" key="2">
    <citation type="submission" date="2022-06" db="UniProtKB">
        <authorList>
            <consortium name="EnsemblMetazoa"/>
        </authorList>
    </citation>
    <scope>IDENTIFICATION</scope>
    <source>
        <strain evidence="9">PS312</strain>
    </source>
</reference>
<evidence type="ECO:0000256" key="3">
    <source>
        <dbReference type="ARBA" id="ARBA00022741"/>
    </source>
</evidence>
<protein>
    <submittedName>
        <fullName evidence="9">Abt-2</fullName>
    </submittedName>
</protein>
<dbReference type="Gene3D" id="3.30.420.10">
    <property type="entry name" value="Ribonuclease H-like superfamily/Ribonuclease H"/>
    <property type="match status" value="1"/>
</dbReference>
<feature type="transmembrane region" description="Helical" evidence="8">
    <location>
        <begin position="695"/>
        <end position="716"/>
    </location>
</feature>
<dbReference type="SMART" id="SM00382">
    <property type="entry name" value="AAA"/>
    <property type="match status" value="2"/>
</dbReference>
<dbReference type="InterPro" id="IPR026082">
    <property type="entry name" value="ABCA"/>
</dbReference>
<evidence type="ECO:0000256" key="2">
    <source>
        <dbReference type="ARBA" id="ARBA00022692"/>
    </source>
</evidence>
<dbReference type="GO" id="GO:0003676">
    <property type="term" value="F:nucleic acid binding"/>
    <property type="evidence" value="ECO:0007669"/>
    <property type="project" value="InterPro"/>
</dbReference>
<reference evidence="10" key="1">
    <citation type="journal article" date="2008" name="Nat. Genet.">
        <title>The Pristionchus pacificus genome provides a unique perspective on nematode lifestyle and parasitism.</title>
        <authorList>
            <person name="Dieterich C."/>
            <person name="Clifton S.W."/>
            <person name="Schuster L.N."/>
            <person name="Chinwalla A."/>
            <person name="Delehaunty K."/>
            <person name="Dinkelacker I."/>
            <person name="Fulton L."/>
            <person name="Fulton R."/>
            <person name="Godfrey J."/>
            <person name="Minx P."/>
            <person name="Mitreva M."/>
            <person name="Roeseler W."/>
            <person name="Tian H."/>
            <person name="Witte H."/>
            <person name="Yang S.P."/>
            <person name="Wilson R.K."/>
            <person name="Sommer R.J."/>
        </authorList>
    </citation>
    <scope>NUCLEOTIDE SEQUENCE [LARGE SCALE GENOMIC DNA]</scope>
    <source>
        <strain evidence="10">PS312</strain>
    </source>
</reference>
<dbReference type="InterPro" id="IPR003593">
    <property type="entry name" value="AAA+_ATPase"/>
</dbReference>
<dbReference type="InterPro" id="IPR027417">
    <property type="entry name" value="P-loop_NTPase"/>
</dbReference>
<keyword evidence="5 8" id="KW-1133">Transmembrane helix</keyword>
<keyword evidence="6 8" id="KW-0472">Membrane</keyword>
<dbReference type="FunFam" id="3.40.50.300:FF:002832">
    <property type="entry name" value="ABC Transporter family"/>
    <property type="match status" value="1"/>
</dbReference>
<dbReference type="InterPro" id="IPR003959">
    <property type="entry name" value="ATPase_AAA_core"/>
</dbReference>
<dbReference type="GO" id="GO:0005524">
    <property type="term" value="F:ATP binding"/>
    <property type="evidence" value="ECO:0007669"/>
    <property type="project" value="UniProtKB-KW"/>
</dbReference>
<sequence>MIPFGRQLRFLLWKGVVVKRRQKAWLAIEILVPILLFAILALIRTRDFNEYHSTCHYASKGFVSAGLAPFLNGWLCFVMNRCSLSPITGDEQRRLGEDVQSSLLIDGMRAFSEQLEIIGKDPQGFNSSMQSFAQAIHLIANRHLTAHNGEPTRILFKDFYNSSLNVPDELKSIGLSEKMAEAVANSAVTPALFTNLLNESAQYAKAVPSLFDFWSALNTVDLFCKPEKFDASFILPPSALPLTAEDRKSLCEVYVASLLGTPLVDVKSGINATGALDKIFPGLGANLWSNVDFVKVFGNGPFGRFLRNLTSFKDSKTLIKAMTCGQAVNPDTMEASMKGNKESVRTVFDTLKDYILEYVMKVTPGKSKSSTDTDCFGIPVRETNCTFGNHVLMQQLLPMLQGRILVAPAGPLVDRFIEKLNDPLRYADFFTTLFPQYAEIADELHDAINLSDLPKAATNIVIQLRRSGFVPNATLDSVDEILKTVFAPPSDPASLGAMMKGIAESATEAFRCTLVDRIVPVANESAMEATAMCLQRRQQYYSGIILSGTGLTNESSTVPTVVTYSIRHQAKMVDATTAVADSAGNISPRDTPFTDLKYTTFGFAYLQEAVEKALREMLAADGRGQAVDNIGAYSQQEPYPCYTKDVFNVAPFLGLFVVLSWMIPSALLVKNIVYEKEQRLKELMRIMGLGDSIHFLSWALISLILNLISVITISSLLKWGDLMPSADISLLLAFFILFALASIGQALLLSTFFSNANIATACSAVVVFLCFYPFQLSIQMRSPVLTKLSLLMPQTAVGFGMIMLGNGDDDGAALWQTIDQLRIPEYRISLLEVMIALGVDTILFCVASWYISAVHPGVHGVSQPWYFFCQPSYWFPRDDGEERDNFVGVVHETSEMSSDNRGMLKTPQTDRVERDPVDAKMTVAIRGLEKIYPSGMKALDGLDLRLYEGQITGLLGHNGAGKTTTMSMLCGLFSPSGGTATVYGRDLRKEMRAVRDTLGVCPQHNVLFDVLTVREQLYFYAALKGVADENLDNEVTEVIDSIGLGEKEECRSGSLSGGQKRRLCIGIALIGGSRFVILDEPTAGVDVNSRKSIWKLLMKHKKERTILLSTHHMDEADMLSDRIAILSEGKLSALGSSVFLKNRFGRNTTLTCVKKDRRLNYGQAIDEICKLYEKLPVTLGDESEEELMFHLPISSDSQLLEEFFRLFDERLSEWNLTEYGISAPTLQDIFVSLAPQSDLKLTKVEDSGCMGKVLSCLKGGKTSIAASEQQTEQLVTTKTDGSETPDVCETATPLKQGPRKSRHARALLTARAHYTRRSLVTLFFEMIAPILLLLLCELYAKYVNRIDERGPKMKTQPPMFLMPSLYGNGSNHYLSLWDNSTDGVGAQLARTLLDFPGMSTRCVPDGPQWERSTDPTCSYLLKDGVVRLEEACWMPLAPSDGKDGAYTEQLGKSSQTFRIMTKSRALPPICCSNDTIYPCLKEVEDRGTLTLSSLLSDRQGDVNYTIDQTCRATPNFYWDCTQADYPMEDLAYYHSNTSDFIFDLSYRNLSQFRLMTQFALPAGSHANKTYAFTGGFSLGHFNPSAPSATGTAQRKSGWRVMREVLRSQAGVVGIDLASLPSPTTTQADFAKGITIDTFMDRVIGGMETNQSVKLWFNNKRWASLPIYTNVLSNAMLRLAHLRSGGSLSTFKQGIVGVNHPMNSTLEDSFSSEALQKVTLFRVVLLVLVLSIIPAGFAVFLVEERVNHSFHLQLVAGLERKMYWSMSYLFDMAVMTVAERYASETTIDAAKDSPPFNRFPPCAPPPLKQTRKAKEQRAVAKFSKETRDQLRRFMHLEFFAQFKRVTLKQINSRKEEWLAECDEGLSVNVSTVRLLLHGMRFSFIKLQCRTNIYLNEYYCRLQANFLRTMQEIRKEGNNLIWSLDETWVHKGMRPGIGWQDLDAVDSPLTFIKNGLTAGNSAQWEKGERLVIVACLSEFGFRCPLIWRTGKVDNGGDYHSEMNSMFEKYVKTVFNEIVKEAEEKDLRPVLLMDNASYHSRVIDKMPSTNDRKSVIADWLKSKGIVCPDGQKKKELIEKLKKFNRKDYNIYAVDTMAKSCGVTLVRTPPYMAEFAPIELGWSAMKRAQYDIINRTDDGGAIRMKLLEWMHNYPETNCKAFMDHSKRVEEARQLKRTAEGGLTFTPPSLSTDEVVDAAVEVLDEDDEEPSLYLLSILIIIGIYLVLGVKDFTYKPDLIGSFLLLWMLYGLVDVILVYILQRNFNIAALAFVMISIGTFFVGIVTTMTVMMLEQLMRTDPTLIATHRVCYYVFLLIPQYNLGMAISRGAMAYQSIAFGETYFRQINRADLVGSIPMPPILQRDLMGIHIAALTVQALVGLAILVFLEHGSLGFLRRLERRRTDVMMEEKEEEVITEDLDVSAESMRVAGIETSSDEYGLVVKELAKAFSNKLTVRGVSFAVERGECFGLLGLNGAGKTTTFGMMTGKLDIGHGEIVHTLLRSLHLLPYADVLTSALSGGNRRKLSVAVALVSQPPVIMLDEPSAGMDPGSQQFLWTVIGKMRRAGRAVVLTSHSMEECEALCTRIAILDKGKIRCIGSKQHLKNKFGEGFSLTIKFATTQMAEESQDFICERLPKAKLIAIHCSAAFYRIPSDLATVVEILQVVNKVKDHFAVEDFSLSQTTLDEIFQHLSETSLISDGCYLIFDICPFPVARNRRNVRPERGFRCGRGGGNDEGVSIDKQLQLGQLSRQLRNLAIVFIIAVILLIILYELIMPVYNTPHYPFYNHIPNYTFIAPSRPILPRAVANKST</sequence>